<accession>A0A445K8C2</accession>
<name>A0A445K8C2_GLYSO</name>
<feature type="compositionally biased region" description="Low complexity" evidence="1">
    <location>
        <begin position="205"/>
        <end position="217"/>
    </location>
</feature>
<organism evidence="2 3">
    <name type="scientific">Glycine soja</name>
    <name type="common">Wild soybean</name>
    <dbReference type="NCBI Taxonomy" id="3848"/>
    <lineage>
        <taxon>Eukaryota</taxon>
        <taxon>Viridiplantae</taxon>
        <taxon>Streptophyta</taxon>
        <taxon>Embryophyta</taxon>
        <taxon>Tracheophyta</taxon>
        <taxon>Spermatophyta</taxon>
        <taxon>Magnoliopsida</taxon>
        <taxon>eudicotyledons</taxon>
        <taxon>Gunneridae</taxon>
        <taxon>Pentapetalae</taxon>
        <taxon>rosids</taxon>
        <taxon>fabids</taxon>
        <taxon>Fabales</taxon>
        <taxon>Fabaceae</taxon>
        <taxon>Papilionoideae</taxon>
        <taxon>50 kb inversion clade</taxon>
        <taxon>NPAAA clade</taxon>
        <taxon>indigoferoid/millettioid clade</taxon>
        <taxon>Phaseoleae</taxon>
        <taxon>Glycine</taxon>
        <taxon>Glycine subgen. Soja</taxon>
    </lineage>
</organism>
<keyword evidence="3" id="KW-1185">Reference proteome</keyword>
<evidence type="ECO:0000313" key="2">
    <source>
        <dbReference type="EMBL" id="RZC07052.1"/>
    </source>
</evidence>
<dbReference type="Proteomes" id="UP000289340">
    <property type="component" value="Chromosome 6"/>
</dbReference>
<sequence length="332" mass="36646">MGCCVSKCRPEYKPSQEEEQQHNQHHFNFNHVQHKLPISSQTPPPLPPTLYSSTKISPSPPSPTSSTSSISSFTCTTSNTISSASSLSTASSSLSSKDRSFSNEFLWSCYKDNPHIITRINSLRDATSLSFLPPTKPNRKLVNINPSPPKPNLASLNKRSPPPQSFSMPQKRVRSNSPTNLTRQKSFRKDTERSITINHASNVQSRSLIRSPSPSRRFNGDKCESANLATTMNSSKVNGVISGVHSNSHHSVLSSRRKESVKAASPNNNCSRRVFHSGLRNTRETSCTLGLGVSPKVDETVVKDVVSDYDMDLTLMEDIDNPLISLDCFIFL</sequence>
<comment type="caution">
    <text evidence="2">The sequence shown here is derived from an EMBL/GenBank/DDBJ whole genome shotgun (WGS) entry which is preliminary data.</text>
</comment>
<dbReference type="Gramene" id="XM_028380156.1">
    <property type="protein sequence ID" value="XP_028235957.1"/>
    <property type="gene ID" value="LOC114415464"/>
</dbReference>
<dbReference type="AlphaFoldDB" id="A0A445K8C2"/>
<feature type="compositionally biased region" description="Polar residues" evidence="1">
    <location>
        <begin position="175"/>
        <end position="184"/>
    </location>
</feature>
<evidence type="ECO:0000313" key="3">
    <source>
        <dbReference type="Proteomes" id="UP000289340"/>
    </source>
</evidence>
<dbReference type="PANTHER" id="PTHR33871:SF18">
    <property type="entry name" value="F24J8.12 PROTEIN"/>
    <property type="match status" value="1"/>
</dbReference>
<reference evidence="2 3" key="1">
    <citation type="submission" date="2018-09" db="EMBL/GenBank/DDBJ databases">
        <title>A high-quality reference genome of wild soybean provides a powerful tool to mine soybean genomes.</title>
        <authorList>
            <person name="Xie M."/>
            <person name="Chung C.Y.L."/>
            <person name="Li M.-W."/>
            <person name="Wong F.-L."/>
            <person name="Chan T.-F."/>
            <person name="Lam H.-M."/>
        </authorList>
    </citation>
    <scope>NUCLEOTIDE SEQUENCE [LARGE SCALE GENOMIC DNA]</scope>
    <source>
        <strain evidence="3">cv. W05</strain>
        <tissue evidence="2">Hypocotyl of etiolated seedlings</tissue>
    </source>
</reference>
<feature type="region of interest" description="Disordered" evidence="1">
    <location>
        <begin position="200"/>
        <end position="219"/>
    </location>
</feature>
<protein>
    <submittedName>
        <fullName evidence="2">Uncharacterized protein</fullName>
    </submittedName>
</protein>
<dbReference type="EMBL" id="QZWG01000006">
    <property type="protein sequence ID" value="RZC07052.1"/>
    <property type="molecule type" value="Genomic_DNA"/>
</dbReference>
<gene>
    <name evidence="2" type="ORF">D0Y65_014450</name>
</gene>
<evidence type="ECO:0000256" key="1">
    <source>
        <dbReference type="SAM" id="MobiDB-lite"/>
    </source>
</evidence>
<dbReference type="PANTHER" id="PTHR33871">
    <property type="entry name" value="OS05G0503100 PROTEIN-RELATED"/>
    <property type="match status" value="1"/>
</dbReference>
<feature type="region of interest" description="Disordered" evidence="1">
    <location>
        <begin position="36"/>
        <end position="71"/>
    </location>
</feature>
<proteinExistence type="predicted"/>
<feature type="region of interest" description="Disordered" evidence="1">
    <location>
        <begin position="129"/>
        <end position="194"/>
    </location>
</feature>